<dbReference type="Pfam" id="PF07536">
    <property type="entry name" value="HWE_HK"/>
    <property type="match status" value="1"/>
</dbReference>
<evidence type="ECO:0000256" key="6">
    <source>
        <dbReference type="ARBA" id="ARBA00022777"/>
    </source>
</evidence>
<gene>
    <name evidence="9" type="ORF">GCM10007859_05370</name>
</gene>
<keyword evidence="10" id="KW-1185">Reference proteome</keyword>
<dbReference type="SUPFAM" id="SSF55785">
    <property type="entry name" value="PYP-like sensor domain (PAS domain)"/>
    <property type="match status" value="1"/>
</dbReference>
<evidence type="ECO:0000256" key="7">
    <source>
        <dbReference type="ARBA" id="ARBA00022840"/>
    </source>
</evidence>
<keyword evidence="5" id="KW-0547">Nucleotide-binding</keyword>
<dbReference type="NCBIfam" id="TIGR00229">
    <property type="entry name" value="sensory_box"/>
    <property type="match status" value="1"/>
</dbReference>
<evidence type="ECO:0000256" key="2">
    <source>
        <dbReference type="ARBA" id="ARBA00012438"/>
    </source>
</evidence>
<dbReference type="PANTHER" id="PTHR41523:SF8">
    <property type="entry name" value="ETHYLENE RESPONSE SENSOR PROTEIN"/>
    <property type="match status" value="1"/>
</dbReference>
<accession>A0ABQ6BF21</accession>
<sequence>MQDPALSPPPELLPALNVDVLALVADSVICTDSEGRILVFNRAAEQSFGYSADEVIGQQVGMLLPESHRSEHFHQVRGFAAGGGAANRLMGHRREVLGRRKNGHVFPAEAMVSRQTIDGRIILTVVHRDITERKELEALREAASRELHHRMKNLLAVVDSLVSISAASSVSVEEFRVSLTGRLKSLAATQSALRFGEQQSTNLNALILAELSQYQTPDGANVAIEGPAVSVGPRAAQILALAVHELATNSAKYGSLGHAGGRVVVTSAFEGEEDEGLLVIQWLEAGGPLVKPPERQGFGTRLIKKVVARALRADVAMDYRPDGLVCRMKVPRAMLEADRQEPARMLSV</sequence>
<dbReference type="Gene3D" id="3.30.565.10">
    <property type="entry name" value="Histidine kinase-like ATPase, C-terminal domain"/>
    <property type="match status" value="1"/>
</dbReference>
<keyword evidence="6" id="KW-0418">Kinase</keyword>
<evidence type="ECO:0000313" key="10">
    <source>
        <dbReference type="Proteomes" id="UP001156921"/>
    </source>
</evidence>
<name>A0ABQ6BF21_9CAUL</name>
<comment type="catalytic activity">
    <reaction evidence="1">
        <text>ATP + protein L-histidine = ADP + protein N-phospho-L-histidine.</text>
        <dbReference type="EC" id="2.7.13.3"/>
    </reaction>
</comment>
<proteinExistence type="predicted"/>
<dbReference type="InterPro" id="IPR035965">
    <property type="entry name" value="PAS-like_dom_sf"/>
</dbReference>
<evidence type="ECO:0000256" key="5">
    <source>
        <dbReference type="ARBA" id="ARBA00022741"/>
    </source>
</evidence>
<protein>
    <recommendedName>
        <fullName evidence="2">histidine kinase</fullName>
        <ecNumber evidence="2">2.7.13.3</ecNumber>
    </recommendedName>
</protein>
<dbReference type="InterPro" id="IPR000014">
    <property type="entry name" value="PAS"/>
</dbReference>
<dbReference type="InterPro" id="IPR036890">
    <property type="entry name" value="HATPase_C_sf"/>
</dbReference>
<dbReference type="PROSITE" id="PS50112">
    <property type="entry name" value="PAS"/>
    <property type="match status" value="1"/>
</dbReference>
<dbReference type="CDD" id="cd00130">
    <property type="entry name" value="PAS"/>
    <property type="match status" value="1"/>
</dbReference>
<dbReference type="Pfam" id="PF13426">
    <property type="entry name" value="PAS_9"/>
    <property type="match status" value="1"/>
</dbReference>
<dbReference type="EMBL" id="BSOY01000006">
    <property type="protein sequence ID" value="GLS00531.1"/>
    <property type="molecule type" value="Genomic_DNA"/>
</dbReference>
<evidence type="ECO:0000259" key="8">
    <source>
        <dbReference type="PROSITE" id="PS50112"/>
    </source>
</evidence>
<keyword evidence="7" id="KW-0067">ATP-binding</keyword>
<organism evidence="9 10">
    <name type="scientific">Brevundimonas denitrificans</name>
    <dbReference type="NCBI Taxonomy" id="1443434"/>
    <lineage>
        <taxon>Bacteria</taxon>
        <taxon>Pseudomonadati</taxon>
        <taxon>Pseudomonadota</taxon>
        <taxon>Alphaproteobacteria</taxon>
        <taxon>Caulobacterales</taxon>
        <taxon>Caulobacteraceae</taxon>
        <taxon>Brevundimonas</taxon>
    </lineage>
</organism>
<dbReference type="InterPro" id="IPR011102">
    <property type="entry name" value="Sig_transdc_His_kinase_HWE"/>
</dbReference>
<dbReference type="Gene3D" id="3.30.450.20">
    <property type="entry name" value="PAS domain"/>
    <property type="match status" value="1"/>
</dbReference>
<reference evidence="10" key="1">
    <citation type="journal article" date="2019" name="Int. J. Syst. Evol. Microbiol.">
        <title>The Global Catalogue of Microorganisms (GCM) 10K type strain sequencing project: providing services to taxonomists for standard genome sequencing and annotation.</title>
        <authorList>
            <consortium name="The Broad Institute Genomics Platform"/>
            <consortium name="The Broad Institute Genome Sequencing Center for Infectious Disease"/>
            <person name="Wu L."/>
            <person name="Ma J."/>
        </authorList>
    </citation>
    <scope>NUCLEOTIDE SEQUENCE [LARGE SCALE GENOMIC DNA]</scope>
    <source>
        <strain evidence="10">NBRC 110107</strain>
    </source>
</reference>
<dbReference type="SMART" id="SM00911">
    <property type="entry name" value="HWE_HK"/>
    <property type="match status" value="1"/>
</dbReference>
<evidence type="ECO:0000313" key="9">
    <source>
        <dbReference type="EMBL" id="GLS00531.1"/>
    </source>
</evidence>
<dbReference type="SMART" id="SM00091">
    <property type="entry name" value="PAS"/>
    <property type="match status" value="1"/>
</dbReference>
<keyword evidence="3" id="KW-0597">Phosphoprotein</keyword>
<feature type="domain" description="PAS" evidence="8">
    <location>
        <begin position="20"/>
        <end position="68"/>
    </location>
</feature>
<dbReference type="PANTHER" id="PTHR41523">
    <property type="entry name" value="TWO-COMPONENT SYSTEM SENSOR PROTEIN"/>
    <property type="match status" value="1"/>
</dbReference>
<evidence type="ECO:0000256" key="4">
    <source>
        <dbReference type="ARBA" id="ARBA00022679"/>
    </source>
</evidence>
<dbReference type="EC" id="2.7.13.3" evidence="2"/>
<keyword evidence="4" id="KW-0808">Transferase</keyword>
<dbReference type="Proteomes" id="UP001156921">
    <property type="component" value="Unassembled WGS sequence"/>
</dbReference>
<evidence type="ECO:0000256" key="1">
    <source>
        <dbReference type="ARBA" id="ARBA00000085"/>
    </source>
</evidence>
<dbReference type="RefSeq" id="WP_284220861.1">
    <property type="nucleotide sequence ID" value="NZ_BSOY01000006.1"/>
</dbReference>
<comment type="caution">
    <text evidence="9">The sequence shown here is derived from an EMBL/GenBank/DDBJ whole genome shotgun (WGS) entry which is preliminary data.</text>
</comment>
<evidence type="ECO:0000256" key="3">
    <source>
        <dbReference type="ARBA" id="ARBA00022553"/>
    </source>
</evidence>